<protein>
    <submittedName>
        <fullName evidence="1">Uncharacterized protein</fullName>
    </submittedName>
</protein>
<organism evidence="1 2">
    <name type="scientific">Hirundo rustica rustica</name>
    <dbReference type="NCBI Taxonomy" id="333673"/>
    <lineage>
        <taxon>Eukaryota</taxon>
        <taxon>Metazoa</taxon>
        <taxon>Chordata</taxon>
        <taxon>Craniata</taxon>
        <taxon>Vertebrata</taxon>
        <taxon>Euteleostomi</taxon>
        <taxon>Archelosauria</taxon>
        <taxon>Archosauria</taxon>
        <taxon>Dinosauria</taxon>
        <taxon>Saurischia</taxon>
        <taxon>Theropoda</taxon>
        <taxon>Coelurosauria</taxon>
        <taxon>Aves</taxon>
        <taxon>Neognathae</taxon>
        <taxon>Neoaves</taxon>
        <taxon>Telluraves</taxon>
        <taxon>Australaves</taxon>
        <taxon>Passeriformes</taxon>
        <taxon>Sylvioidea</taxon>
        <taxon>Hirundinidae</taxon>
        <taxon>Hirundo</taxon>
    </lineage>
</organism>
<accession>A0A3M0K276</accession>
<proteinExistence type="predicted"/>
<dbReference type="AlphaFoldDB" id="A0A3M0K276"/>
<reference evidence="1 2" key="1">
    <citation type="submission" date="2018-07" db="EMBL/GenBank/DDBJ databases">
        <title>A high quality draft genome assembly of the barn swallow (H. rustica rustica).</title>
        <authorList>
            <person name="Formenti G."/>
            <person name="Chiara M."/>
            <person name="Poveda L."/>
            <person name="Francoijs K.-J."/>
            <person name="Bonisoli-Alquati A."/>
            <person name="Canova L."/>
            <person name="Gianfranceschi L."/>
            <person name="Horner D.S."/>
            <person name="Saino N."/>
        </authorList>
    </citation>
    <scope>NUCLEOTIDE SEQUENCE [LARGE SCALE GENOMIC DNA]</scope>
    <source>
        <strain evidence="1">Chelidonia</strain>
        <tissue evidence="1">Blood</tissue>
    </source>
</reference>
<keyword evidence="2" id="KW-1185">Reference proteome</keyword>
<sequence>MAPLGHDSLMLKEGNEEKGKGYMDEMYKRKTKVRFNRPSEKDMVSAAFPGIIPKLLTLKRRKLYKN</sequence>
<gene>
    <name evidence="1" type="ORF">DUI87_15865</name>
</gene>
<dbReference type="EMBL" id="QRBI01000120">
    <property type="protein sequence ID" value="RMC06431.1"/>
    <property type="molecule type" value="Genomic_DNA"/>
</dbReference>
<name>A0A3M0K276_HIRRU</name>
<evidence type="ECO:0000313" key="2">
    <source>
        <dbReference type="Proteomes" id="UP000269221"/>
    </source>
</evidence>
<evidence type="ECO:0000313" key="1">
    <source>
        <dbReference type="EMBL" id="RMC06431.1"/>
    </source>
</evidence>
<dbReference type="Proteomes" id="UP000269221">
    <property type="component" value="Unassembled WGS sequence"/>
</dbReference>
<comment type="caution">
    <text evidence="1">The sequence shown here is derived from an EMBL/GenBank/DDBJ whole genome shotgun (WGS) entry which is preliminary data.</text>
</comment>